<name>A0A0K8S3K1_LYGHE</name>
<dbReference type="EMBL" id="GBRD01018019">
    <property type="protein sequence ID" value="JAG47808.1"/>
    <property type="molecule type" value="Transcribed_RNA"/>
</dbReference>
<sequence length="101" mass="12003">MNRKLRGTLPVDANALNPQWPGLKAFRTVDEKRKEQQRTYFDERHGAKGLRNLREEEVWVREARKYGTVRQQIEEVPRRYEVKTSDGATLLRNRKLLVPEN</sequence>
<evidence type="ECO:0000313" key="1">
    <source>
        <dbReference type="EMBL" id="JAG47808.1"/>
    </source>
</evidence>
<proteinExistence type="predicted"/>
<protein>
    <submittedName>
        <fullName evidence="1">Uncharacterized protein</fullName>
    </submittedName>
</protein>
<accession>A0A0K8S3K1</accession>
<organism evidence="1">
    <name type="scientific">Lygus hesperus</name>
    <name type="common">Western plant bug</name>
    <dbReference type="NCBI Taxonomy" id="30085"/>
    <lineage>
        <taxon>Eukaryota</taxon>
        <taxon>Metazoa</taxon>
        <taxon>Ecdysozoa</taxon>
        <taxon>Arthropoda</taxon>
        <taxon>Hexapoda</taxon>
        <taxon>Insecta</taxon>
        <taxon>Pterygota</taxon>
        <taxon>Neoptera</taxon>
        <taxon>Paraneoptera</taxon>
        <taxon>Hemiptera</taxon>
        <taxon>Heteroptera</taxon>
        <taxon>Panheteroptera</taxon>
        <taxon>Cimicomorpha</taxon>
        <taxon>Miridae</taxon>
        <taxon>Mirini</taxon>
        <taxon>Lygus</taxon>
    </lineage>
</organism>
<dbReference type="AlphaFoldDB" id="A0A0K8S3K1"/>
<reference evidence="1" key="1">
    <citation type="submission" date="2014-09" db="EMBL/GenBank/DDBJ databases">
        <authorList>
            <person name="Magalhaes I.L.F."/>
            <person name="Oliveira U."/>
            <person name="Santos F.R."/>
            <person name="Vidigal T.H.D.A."/>
            <person name="Brescovit A.D."/>
            <person name="Santos A.J."/>
        </authorList>
    </citation>
    <scope>NUCLEOTIDE SEQUENCE</scope>
</reference>